<dbReference type="Gene3D" id="3.40.50.1000">
    <property type="entry name" value="HAD superfamily/HAD-like"/>
    <property type="match status" value="1"/>
</dbReference>
<protein>
    <recommendedName>
        <fullName evidence="3">Glycerol-1-phosphatase</fullName>
    </recommendedName>
</protein>
<dbReference type="EMBL" id="AWGJ01000007">
    <property type="protein sequence ID" value="ODN77863.1"/>
    <property type="molecule type" value="Genomic_DNA"/>
</dbReference>
<dbReference type="SUPFAM" id="SSF56784">
    <property type="entry name" value="HAD-like"/>
    <property type="match status" value="1"/>
</dbReference>
<dbReference type="GO" id="GO:0050308">
    <property type="term" value="F:sugar-phosphatase activity"/>
    <property type="evidence" value="ECO:0007669"/>
    <property type="project" value="TreeGrafter"/>
</dbReference>
<gene>
    <name evidence="1" type="ORF">L202_04977</name>
</gene>
<evidence type="ECO:0000313" key="2">
    <source>
        <dbReference type="Proteomes" id="UP000094065"/>
    </source>
</evidence>
<dbReference type="NCBIfam" id="TIGR01509">
    <property type="entry name" value="HAD-SF-IA-v3"/>
    <property type="match status" value="1"/>
</dbReference>
<dbReference type="STRING" id="1295533.A0A1E3HNC6"/>
<keyword evidence="2" id="KW-1185">Reference proteome</keyword>
<dbReference type="InterPro" id="IPR006439">
    <property type="entry name" value="HAD-SF_hydro_IA"/>
</dbReference>
<dbReference type="InterPro" id="IPR023198">
    <property type="entry name" value="PGP-like_dom2"/>
</dbReference>
<dbReference type="OrthoDB" id="40579at2759"/>
<dbReference type="GeneID" id="30156286"/>
<dbReference type="InterPro" id="IPR036412">
    <property type="entry name" value="HAD-like_sf"/>
</dbReference>
<dbReference type="PANTHER" id="PTHR43481">
    <property type="entry name" value="FRUCTOSE-1-PHOSPHATE PHOSPHATASE"/>
    <property type="match status" value="1"/>
</dbReference>
<dbReference type="InterPro" id="IPR051806">
    <property type="entry name" value="HAD-like_SPP"/>
</dbReference>
<organism evidence="1 2">
    <name type="scientific">Cryptococcus amylolentus CBS 6039</name>
    <dbReference type="NCBI Taxonomy" id="1295533"/>
    <lineage>
        <taxon>Eukaryota</taxon>
        <taxon>Fungi</taxon>
        <taxon>Dikarya</taxon>
        <taxon>Basidiomycota</taxon>
        <taxon>Agaricomycotina</taxon>
        <taxon>Tremellomycetes</taxon>
        <taxon>Tremellales</taxon>
        <taxon>Cryptococcaceae</taxon>
        <taxon>Cryptococcus</taxon>
    </lineage>
</organism>
<dbReference type="Gene3D" id="1.10.150.240">
    <property type="entry name" value="Putative phosphatase, domain 2"/>
    <property type="match status" value="1"/>
</dbReference>
<evidence type="ECO:0000313" key="1">
    <source>
        <dbReference type="EMBL" id="ODN77863.1"/>
    </source>
</evidence>
<dbReference type="SFLD" id="SFLDG01135">
    <property type="entry name" value="C1.5.6:_HAD__Beta-PGM__Phospha"/>
    <property type="match status" value="1"/>
</dbReference>
<dbReference type="SFLD" id="SFLDG01129">
    <property type="entry name" value="C1.5:_HAD__Beta-PGM__Phosphata"/>
    <property type="match status" value="1"/>
</dbReference>
<dbReference type="InterPro" id="IPR023214">
    <property type="entry name" value="HAD_sf"/>
</dbReference>
<comment type="caution">
    <text evidence="1">The sequence shown here is derived from an EMBL/GenBank/DDBJ whole genome shotgun (WGS) entry which is preliminary data.</text>
</comment>
<proteinExistence type="predicted"/>
<evidence type="ECO:0008006" key="3">
    <source>
        <dbReference type="Google" id="ProtNLM"/>
    </source>
</evidence>
<dbReference type="InterPro" id="IPR041492">
    <property type="entry name" value="HAD_2"/>
</dbReference>
<dbReference type="PANTHER" id="PTHR43481:SF4">
    <property type="entry name" value="GLYCEROL-1-PHOSPHATE PHOSPHOHYDROLASE 1-RELATED"/>
    <property type="match status" value="1"/>
</dbReference>
<dbReference type="SFLD" id="SFLDS00003">
    <property type="entry name" value="Haloacid_Dehalogenase"/>
    <property type="match status" value="1"/>
</dbReference>
<sequence length="259" mass="27803">MGPDPDPPSPNLIPFHSTITTPSIMSTTIRASGILFDLDGTLISSTPVCEAVWHQWAKQYPVNLEEVFKTSHGIRTRDLLRYWLKITDPIALEAATEKFESDVLLESQRLAREGEGGITLLPGVEKMLLSLSSPADDNARWAIVTSATNAYATNAINTLDLPKTSHLITADEVTRGKPHPEPYIMGAAALGLHPTECVVFEDAPTGIKAGVSSGAKVIAVCTSHPRTALEGLGAHMIVDDLSSLRFDTENGGVTIILPN</sequence>
<name>A0A1E3HNC6_9TREE</name>
<reference evidence="1 2" key="1">
    <citation type="submission" date="2016-06" db="EMBL/GenBank/DDBJ databases">
        <title>Evolution of pathogenesis and genome organization in the Tremellales.</title>
        <authorList>
            <person name="Cuomo C."/>
            <person name="Litvintseva A."/>
            <person name="Heitman J."/>
            <person name="Chen Y."/>
            <person name="Sun S."/>
            <person name="Springer D."/>
            <person name="Dromer F."/>
            <person name="Young S."/>
            <person name="Zeng Q."/>
            <person name="Chapman S."/>
            <person name="Gujja S."/>
            <person name="Saif S."/>
            <person name="Birren B."/>
        </authorList>
    </citation>
    <scope>NUCLEOTIDE SEQUENCE [LARGE SCALE GENOMIC DNA]</scope>
    <source>
        <strain evidence="1 2">CBS 6039</strain>
    </source>
</reference>
<dbReference type="RefSeq" id="XP_018993099.1">
    <property type="nucleotide sequence ID" value="XM_019139156.1"/>
</dbReference>
<dbReference type="CDD" id="cd07527">
    <property type="entry name" value="HAD_ScGPP-like"/>
    <property type="match status" value="1"/>
</dbReference>
<dbReference type="AlphaFoldDB" id="A0A1E3HNC6"/>
<dbReference type="Proteomes" id="UP000094065">
    <property type="component" value="Unassembled WGS sequence"/>
</dbReference>
<accession>A0A1E3HNC6</accession>
<dbReference type="Pfam" id="PF13419">
    <property type="entry name" value="HAD_2"/>
    <property type="match status" value="1"/>
</dbReference>